<organism evidence="1 2">
    <name type="scientific">Rhodoplanes elegans</name>
    <dbReference type="NCBI Taxonomy" id="29408"/>
    <lineage>
        <taxon>Bacteria</taxon>
        <taxon>Pseudomonadati</taxon>
        <taxon>Pseudomonadota</taxon>
        <taxon>Alphaproteobacteria</taxon>
        <taxon>Hyphomicrobiales</taxon>
        <taxon>Nitrobacteraceae</taxon>
        <taxon>Rhodoplanes</taxon>
    </lineage>
</organism>
<sequence length="179" mass="19057">MITRLTETGDHAGLSQIHRVMTKDGGTYFFGEPLNQMLIAMSDAEAGEKLWPLAAGAAVAAGLDPRHLPNLDAMFSHVAETIGGDLEGMPSVPREHFPFFPVRELLKAVWPLALICFSGRGPAGSPHLGEASIRFWPAIAAHAANALIRQVQPVLAPGVALTIVMEAAIYASKLDPTTI</sequence>
<dbReference type="EMBL" id="NPEU01000227">
    <property type="protein sequence ID" value="RAI36213.1"/>
    <property type="molecule type" value="Genomic_DNA"/>
</dbReference>
<protein>
    <submittedName>
        <fullName evidence="1">Uncharacterized protein</fullName>
    </submittedName>
</protein>
<dbReference type="AlphaFoldDB" id="A0A327KF07"/>
<proteinExistence type="predicted"/>
<evidence type="ECO:0000313" key="2">
    <source>
        <dbReference type="Proteomes" id="UP000248863"/>
    </source>
</evidence>
<evidence type="ECO:0000313" key="1">
    <source>
        <dbReference type="EMBL" id="RAI36213.1"/>
    </source>
</evidence>
<accession>A0A327KF07</accession>
<name>A0A327KF07_9BRAD</name>
<reference evidence="1 2" key="1">
    <citation type="submission" date="2017-07" db="EMBL/GenBank/DDBJ databases">
        <title>Draft Genome Sequences of Select Purple Nonsulfur Bacteria.</title>
        <authorList>
            <person name="Lasarre B."/>
            <person name="Mckinlay J.B."/>
        </authorList>
    </citation>
    <scope>NUCLEOTIDE SEQUENCE [LARGE SCALE GENOMIC DNA]</scope>
    <source>
        <strain evidence="1 2">DSM 11907</strain>
    </source>
</reference>
<keyword evidence="2" id="KW-1185">Reference proteome</keyword>
<gene>
    <name evidence="1" type="ORF">CH338_17930</name>
</gene>
<dbReference type="Proteomes" id="UP000248863">
    <property type="component" value="Unassembled WGS sequence"/>
</dbReference>
<comment type="caution">
    <text evidence="1">The sequence shown here is derived from an EMBL/GenBank/DDBJ whole genome shotgun (WGS) entry which is preliminary data.</text>
</comment>